<proteinExistence type="predicted"/>
<gene>
    <name evidence="2" type="ORF">IQ260_12980</name>
</gene>
<keyword evidence="3" id="KW-1185">Reference proteome</keyword>
<comment type="caution">
    <text evidence="2">The sequence shown here is derived from an EMBL/GenBank/DDBJ whole genome shotgun (WGS) entry which is preliminary data.</text>
</comment>
<dbReference type="AlphaFoldDB" id="A0A928ZU94"/>
<evidence type="ECO:0000313" key="2">
    <source>
        <dbReference type="EMBL" id="MBE9067572.1"/>
    </source>
</evidence>
<dbReference type="RefSeq" id="WP_193993535.1">
    <property type="nucleotide sequence ID" value="NZ_JADEXP010000104.1"/>
</dbReference>
<feature type="compositionally biased region" description="Basic and acidic residues" evidence="1">
    <location>
        <begin position="389"/>
        <end position="407"/>
    </location>
</feature>
<name>A0A928ZU94_LEPEC</name>
<reference evidence="2" key="1">
    <citation type="submission" date="2020-10" db="EMBL/GenBank/DDBJ databases">
        <authorList>
            <person name="Castelo-Branco R."/>
            <person name="Eusebio N."/>
            <person name="Adriana R."/>
            <person name="Vieira A."/>
            <person name="Brugerolle De Fraissinette N."/>
            <person name="Rezende De Castro R."/>
            <person name="Schneider M.P."/>
            <person name="Vasconcelos V."/>
            <person name="Leao P.N."/>
        </authorList>
    </citation>
    <scope>NUCLEOTIDE SEQUENCE</scope>
    <source>
        <strain evidence="2">LEGE 11479</strain>
    </source>
</reference>
<feature type="compositionally biased region" description="Low complexity" evidence="1">
    <location>
        <begin position="422"/>
        <end position="436"/>
    </location>
</feature>
<feature type="compositionally biased region" description="Acidic residues" evidence="1">
    <location>
        <begin position="473"/>
        <end position="484"/>
    </location>
</feature>
<protein>
    <submittedName>
        <fullName evidence="2">Uncharacterized protein</fullName>
    </submittedName>
</protein>
<feature type="compositionally biased region" description="Acidic residues" evidence="1">
    <location>
        <begin position="372"/>
        <end position="385"/>
    </location>
</feature>
<feature type="region of interest" description="Disordered" evidence="1">
    <location>
        <begin position="372"/>
        <end position="498"/>
    </location>
</feature>
<evidence type="ECO:0000313" key="3">
    <source>
        <dbReference type="Proteomes" id="UP000615026"/>
    </source>
</evidence>
<dbReference type="EMBL" id="JADEXP010000104">
    <property type="protein sequence ID" value="MBE9067572.1"/>
    <property type="molecule type" value="Genomic_DNA"/>
</dbReference>
<accession>A0A928ZU94</accession>
<evidence type="ECO:0000256" key="1">
    <source>
        <dbReference type="SAM" id="MobiDB-lite"/>
    </source>
</evidence>
<sequence>MTLASVLGYLQPLLAKLAKTLVCTALLLLVGCSSSSQSVDSSSTIRESSNASFTSRPTIKQVSAPTLIQQLAPWLDRYAPQIQIQQPKANQVFDDTIVSVVLRVQDLPIYKDEVLQLGPHVELLLDNQPYGSVYDLEQPIVLKDLTPGTHTIRAFATRPWDESFKNEGAYAQTTFHVFTETDENFPTATQPLLTYGGPIGTYGAEPVLLDFYLTDAPLHQIAQDNPMILDWRVRYTVNGDSLILDDWESIYIEGLQPGKNWVQLTLVDDEGNPIEGVFNNTVRLIEYDPELNDSLAKIVREDLTLADVGRIVDPSYEPPVPEVIVPVEPLPMEDTAVDDGAALENDELENARAVPEAPEYEVTEPEVIEVTEPEVIEPEITEPEITESAPRESLDSPDNKAIEEDAPKATSLDDQLSESAQEPEFVQEPVQEIEPVQETDRADVLEEDASLNLEAATGLETVPSEASPKDEAAEPTDISDDIDEAATPSAEASPAKERRYLQRLYDYRDRSMQTYDRDR</sequence>
<organism evidence="2 3">
    <name type="scientific">Leptolyngbya cf. ectocarpi LEGE 11479</name>
    <dbReference type="NCBI Taxonomy" id="1828722"/>
    <lineage>
        <taxon>Bacteria</taxon>
        <taxon>Bacillati</taxon>
        <taxon>Cyanobacteriota</taxon>
        <taxon>Cyanophyceae</taxon>
        <taxon>Leptolyngbyales</taxon>
        <taxon>Leptolyngbyaceae</taxon>
        <taxon>Leptolyngbya group</taxon>
        <taxon>Leptolyngbya</taxon>
    </lineage>
</organism>
<dbReference type="Proteomes" id="UP000615026">
    <property type="component" value="Unassembled WGS sequence"/>
</dbReference>